<reference evidence="1 2" key="1">
    <citation type="journal article" date="2014" name="Am. J. Bot.">
        <title>Genome assembly and annotation for red clover (Trifolium pratense; Fabaceae).</title>
        <authorList>
            <person name="Istvanek J."/>
            <person name="Jaros M."/>
            <person name="Krenek A."/>
            <person name="Repkova J."/>
        </authorList>
    </citation>
    <scope>NUCLEOTIDE SEQUENCE [LARGE SCALE GENOMIC DNA]</scope>
    <source>
        <strain evidence="2">cv. Tatra</strain>
        <tissue evidence="1">Young leaves</tissue>
    </source>
</reference>
<reference evidence="1 2" key="2">
    <citation type="journal article" date="2017" name="Front. Plant Sci.">
        <title>Gene Classification and Mining of Molecular Markers Useful in Red Clover (Trifolium pratense) Breeding.</title>
        <authorList>
            <person name="Istvanek J."/>
            <person name="Dluhosova J."/>
            <person name="Dluhos P."/>
            <person name="Patkova L."/>
            <person name="Nedelnik J."/>
            <person name="Repkova J."/>
        </authorList>
    </citation>
    <scope>NUCLEOTIDE SEQUENCE [LARGE SCALE GENOMIC DNA]</scope>
    <source>
        <strain evidence="2">cv. Tatra</strain>
        <tissue evidence="1">Young leaves</tissue>
    </source>
</reference>
<protein>
    <submittedName>
        <fullName evidence="1">Putative glycosyltransferase</fullName>
    </submittedName>
</protein>
<dbReference type="GO" id="GO:0016740">
    <property type="term" value="F:transferase activity"/>
    <property type="evidence" value="ECO:0007669"/>
    <property type="project" value="UniProtKB-KW"/>
</dbReference>
<sequence>MQQGDGNLEKVEASLAKARTLIKQALLRTNDIVPLEDSHDYIPQGDIYRNAFAFHRNYVLPLCTSIAVPTSKCPS</sequence>
<dbReference type="Proteomes" id="UP000236291">
    <property type="component" value="Unassembled WGS sequence"/>
</dbReference>
<name>A0A2K3LYB1_TRIPR</name>
<comment type="caution">
    <text evidence="1">The sequence shown here is derived from an EMBL/GenBank/DDBJ whole genome shotgun (WGS) entry which is preliminary data.</text>
</comment>
<keyword evidence="1" id="KW-0808">Transferase</keyword>
<dbReference type="AlphaFoldDB" id="A0A2K3LYB1"/>
<gene>
    <name evidence="1" type="ORF">L195_g039564</name>
</gene>
<proteinExistence type="predicted"/>
<evidence type="ECO:0000313" key="2">
    <source>
        <dbReference type="Proteomes" id="UP000236291"/>
    </source>
</evidence>
<accession>A0A2K3LYB1</accession>
<evidence type="ECO:0000313" key="1">
    <source>
        <dbReference type="EMBL" id="PNX83521.1"/>
    </source>
</evidence>
<organism evidence="1 2">
    <name type="scientific">Trifolium pratense</name>
    <name type="common">Red clover</name>
    <dbReference type="NCBI Taxonomy" id="57577"/>
    <lineage>
        <taxon>Eukaryota</taxon>
        <taxon>Viridiplantae</taxon>
        <taxon>Streptophyta</taxon>
        <taxon>Embryophyta</taxon>
        <taxon>Tracheophyta</taxon>
        <taxon>Spermatophyta</taxon>
        <taxon>Magnoliopsida</taxon>
        <taxon>eudicotyledons</taxon>
        <taxon>Gunneridae</taxon>
        <taxon>Pentapetalae</taxon>
        <taxon>rosids</taxon>
        <taxon>fabids</taxon>
        <taxon>Fabales</taxon>
        <taxon>Fabaceae</taxon>
        <taxon>Papilionoideae</taxon>
        <taxon>50 kb inversion clade</taxon>
        <taxon>NPAAA clade</taxon>
        <taxon>Hologalegina</taxon>
        <taxon>IRL clade</taxon>
        <taxon>Trifolieae</taxon>
        <taxon>Trifolium</taxon>
    </lineage>
</organism>
<dbReference type="EMBL" id="ASHM01044317">
    <property type="protein sequence ID" value="PNX83521.1"/>
    <property type="molecule type" value="Genomic_DNA"/>
</dbReference>
<dbReference type="STRING" id="57577.A0A2K3LYB1"/>